<name>A0A532UUE0_UNCL8</name>
<accession>A0A532UUE0</accession>
<dbReference type="Gene3D" id="3.30.420.40">
    <property type="match status" value="2"/>
</dbReference>
<dbReference type="PANTHER" id="PTHR11735">
    <property type="entry name" value="TRNA N6-ADENOSINE THREONYLCARBAMOYLTRANSFERASE"/>
    <property type="match status" value="1"/>
</dbReference>
<dbReference type="CDD" id="cd24032">
    <property type="entry name" value="ASKHA_NBD_TsaB"/>
    <property type="match status" value="1"/>
</dbReference>
<dbReference type="NCBIfam" id="TIGR03725">
    <property type="entry name" value="T6A_YeaZ"/>
    <property type="match status" value="1"/>
</dbReference>
<comment type="caution">
    <text evidence="2">The sequence shown here is derived from an EMBL/GenBank/DDBJ whole genome shotgun (WGS) entry which is preliminary data.</text>
</comment>
<gene>
    <name evidence="2" type="primary">tsaB</name>
    <name evidence="2" type="ORF">CEE37_12445</name>
</gene>
<dbReference type="SUPFAM" id="SSF53067">
    <property type="entry name" value="Actin-like ATPase domain"/>
    <property type="match status" value="2"/>
</dbReference>
<keyword evidence="2" id="KW-0808">Transferase</keyword>
<proteinExistence type="predicted"/>
<feature type="domain" description="Gcp-like" evidence="1">
    <location>
        <begin position="32"/>
        <end position="146"/>
    </location>
</feature>
<evidence type="ECO:0000313" key="2">
    <source>
        <dbReference type="EMBL" id="TKJ38566.1"/>
    </source>
</evidence>
<dbReference type="AlphaFoldDB" id="A0A532UUE0"/>
<dbReference type="InterPro" id="IPR043129">
    <property type="entry name" value="ATPase_NBD"/>
</dbReference>
<dbReference type="EMBL" id="NJBN01000009">
    <property type="protein sequence ID" value="TKJ38566.1"/>
    <property type="molecule type" value="Genomic_DNA"/>
</dbReference>
<dbReference type="GO" id="GO:0016740">
    <property type="term" value="F:transferase activity"/>
    <property type="evidence" value="ECO:0007669"/>
    <property type="project" value="UniProtKB-KW"/>
</dbReference>
<dbReference type="PANTHER" id="PTHR11735:SF11">
    <property type="entry name" value="TRNA THREONYLCARBAMOYLADENOSINE BIOSYNTHESIS PROTEIN TSAB"/>
    <property type="match status" value="1"/>
</dbReference>
<evidence type="ECO:0000313" key="3">
    <source>
        <dbReference type="Proteomes" id="UP000319619"/>
    </source>
</evidence>
<organism evidence="2 3">
    <name type="scientific">candidate division LCP-89 bacterium B3_LCP</name>
    <dbReference type="NCBI Taxonomy" id="2012998"/>
    <lineage>
        <taxon>Bacteria</taxon>
        <taxon>Pseudomonadati</taxon>
        <taxon>Bacteria division LCP-89</taxon>
    </lineage>
</organism>
<dbReference type="Proteomes" id="UP000319619">
    <property type="component" value="Unassembled WGS sequence"/>
</dbReference>
<dbReference type="InterPro" id="IPR000905">
    <property type="entry name" value="Gcp-like_dom"/>
</dbReference>
<reference evidence="2 3" key="1">
    <citation type="submission" date="2017-06" db="EMBL/GenBank/DDBJ databases">
        <title>Novel microbial phyla capable of carbon fixation and sulfur reduction in deep-sea sediments.</title>
        <authorList>
            <person name="Huang J."/>
            <person name="Baker B."/>
            <person name="Wang Y."/>
        </authorList>
    </citation>
    <scope>NUCLEOTIDE SEQUENCE [LARGE SCALE GENOMIC DNA]</scope>
    <source>
        <strain evidence="2">B3_LCP</strain>
    </source>
</reference>
<protein>
    <submittedName>
        <fullName evidence="2">tRNA (Adenosine(37)-N6)-threonylcarbamoyltransferase complex dimerization subunit type 1 TsaB</fullName>
    </submittedName>
</protein>
<dbReference type="GO" id="GO:0002949">
    <property type="term" value="P:tRNA threonylcarbamoyladenosine modification"/>
    <property type="evidence" value="ECO:0007669"/>
    <property type="project" value="InterPro"/>
</dbReference>
<sequence length="223" mass="24256">MILAIDTSGTDCGAALWEDSLIDSIIIAGALRHNEVLLKLIDRVLYNNEVKPSDISVVAVSSGPGSFTGLRVGMAVAKGLCLSWSLPLVAVPTLEGLANCVPFSAGNAMTLMPARATEVYWALFHAEKSEWVSKSSDTVSDIADLAKVCQRDLFLYGEGYTKHQDVLDRLFLNRRVTLPETESLLPLAVATAKLAADRFLKGQIDDVMNSEPNYCYSFPRKDS</sequence>
<dbReference type="Pfam" id="PF00814">
    <property type="entry name" value="TsaD"/>
    <property type="match status" value="1"/>
</dbReference>
<evidence type="ECO:0000259" key="1">
    <source>
        <dbReference type="Pfam" id="PF00814"/>
    </source>
</evidence>
<dbReference type="InterPro" id="IPR022496">
    <property type="entry name" value="T6A_TsaB"/>
</dbReference>
<dbReference type="GO" id="GO:0005829">
    <property type="term" value="C:cytosol"/>
    <property type="evidence" value="ECO:0007669"/>
    <property type="project" value="TreeGrafter"/>
</dbReference>